<dbReference type="Proteomes" id="UP001321582">
    <property type="component" value="Chromosome"/>
</dbReference>
<gene>
    <name evidence="1" type="ORF">HLVA_16490</name>
</gene>
<evidence type="ECO:0000313" key="2">
    <source>
        <dbReference type="Proteomes" id="UP001321582"/>
    </source>
</evidence>
<evidence type="ECO:0000313" key="1">
    <source>
        <dbReference type="EMBL" id="BDU51080.1"/>
    </source>
</evidence>
<dbReference type="InterPro" id="IPR045527">
    <property type="entry name" value="DUF6470"/>
</dbReference>
<keyword evidence="2" id="KW-1185">Reference proteome</keyword>
<name>A0AAU9DZS1_9FUSO</name>
<sequence length="192" mass="21583">MIEFPSLKIETINAKINITKTDPKINITGQTGDFKLIKTEHRFEVEKKDAELLIHNYPAFRQLDNSKNIMDMTDKVASQSLNDSYTAIAEYASDGDAMMKIDKKSASPIPYIAKRKAERNLKAKVKLDVFPKNPIQIDVRKGYVTSSYSPGKIETISKERLNISAQMGEINIKANYPKVNINVIGGNINYKG</sequence>
<dbReference type="Pfam" id="PF20074">
    <property type="entry name" value="DUF6470"/>
    <property type="match status" value="1"/>
</dbReference>
<accession>A0AAU9DZS1</accession>
<dbReference type="RefSeq" id="WP_307903922.1">
    <property type="nucleotide sequence ID" value="NZ_AP027059.1"/>
</dbReference>
<dbReference type="KEGG" id="haby:HLVA_16490"/>
<protein>
    <recommendedName>
        <fullName evidence="3">Adhesin domain-containing protein</fullName>
    </recommendedName>
</protein>
<organism evidence="1 2">
    <name type="scientific">Haliovirga abyssi</name>
    <dbReference type="NCBI Taxonomy" id="2996794"/>
    <lineage>
        <taxon>Bacteria</taxon>
        <taxon>Fusobacteriati</taxon>
        <taxon>Fusobacteriota</taxon>
        <taxon>Fusobacteriia</taxon>
        <taxon>Fusobacteriales</taxon>
        <taxon>Haliovirgaceae</taxon>
        <taxon>Haliovirga</taxon>
    </lineage>
</organism>
<dbReference type="EMBL" id="AP027059">
    <property type="protein sequence ID" value="BDU51080.1"/>
    <property type="molecule type" value="Genomic_DNA"/>
</dbReference>
<proteinExistence type="predicted"/>
<evidence type="ECO:0008006" key="3">
    <source>
        <dbReference type="Google" id="ProtNLM"/>
    </source>
</evidence>
<dbReference type="AlphaFoldDB" id="A0AAU9DZS1"/>
<reference evidence="1 2" key="1">
    <citation type="submission" date="2022-11" db="EMBL/GenBank/DDBJ databases">
        <title>Haliovirga abyssi gen. nov., sp. nov., a mesophilic fermentative bacterium isolated from the Iheya North hydrothermal field and the proposal of Haliovirgaceae fam. nov.</title>
        <authorList>
            <person name="Miyazaki U."/>
            <person name="Tame A."/>
            <person name="Miyazaki J."/>
            <person name="Takai K."/>
            <person name="Sawayama S."/>
            <person name="Kitajima M."/>
            <person name="Okamoto A."/>
            <person name="Nakagawa S."/>
        </authorList>
    </citation>
    <scope>NUCLEOTIDE SEQUENCE [LARGE SCALE GENOMIC DNA]</scope>
    <source>
        <strain evidence="1 2">IC12</strain>
    </source>
</reference>